<keyword evidence="1" id="KW-0472">Membrane</keyword>
<evidence type="ECO:0000256" key="1">
    <source>
        <dbReference type="SAM" id="Phobius"/>
    </source>
</evidence>
<keyword evidence="1" id="KW-0812">Transmembrane</keyword>
<sequence>MTEKPTPSDLSLGSLKKRHIAGVRVTAIIDVFTKAGVRYGLRTLLGHGAGAYIQAAFAVTQAVVVPTDGPNGLAFMLLTQFSGMALGLSISDAILVNVASNALSALLLASQP</sequence>
<feature type="transmembrane region" description="Helical" evidence="1">
    <location>
        <begin position="44"/>
        <end position="64"/>
    </location>
</feature>
<dbReference type="Proteomes" id="UP000234585">
    <property type="component" value="Unassembled WGS sequence"/>
</dbReference>
<dbReference type="EMBL" id="KZ559121">
    <property type="protein sequence ID" value="PLB41289.1"/>
    <property type="molecule type" value="Genomic_DNA"/>
</dbReference>
<gene>
    <name evidence="2" type="ORF">BDW47DRAFT_122848</name>
</gene>
<keyword evidence="3" id="KW-1185">Reference proteome</keyword>
<evidence type="ECO:0000313" key="2">
    <source>
        <dbReference type="EMBL" id="PLB41289.1"/>
    </source>
</evidence>
<protein>
    <submittedName>
        <fullName evidence="2">Uncharacterized protein</fullName>
    </submittedName>
</protein>
<accession>A0A2I2FKY7</accession>
<keyword evidence="1" id="KW-1133">Transmembrane helix</keyword>
<name>A0A2I2FKY7_ASPCN</name>
<proteinExistence type="predicted"/>
<dbReference type="AlphaFoldDB" id="A0A2I2FKY7"/>
<reference evidence="2 3" key="1">
    <citation type="submission" date="2017-12" db="EMBL/GenBank/DDBJ databases">
        <authorList>
            <consortium name="DOE Joint Genome Institute"/>
            <person name="Haridas S."/>
            <person name="Kjaerbolling I."/>
            <person name="Vesth T.C."/>
            <person name="Frisvad J.C."/>
            <person name="Nybo J.L."/>
            <person name="Theobald S."/>
            <person name="Kuo A."/>
            <person name="Bowyer P."/>
            <person name="Matsuda Y."/>
            <person name="Mondo S."/>
            <person name="Lyhne E.K."/>
            <person name="Kogle M.E."/>
            <person name="Clum A."/>
            <person name="Lipzen A."/>
            <person name="Salamov A."/>
            <person name="Ngan C.Y."/>
            <person name="Daum C."/>
            <person name="Chiniquy J."/>
            <person name="Barry K."/>
            <person name="LaButti K."/>
            <person name="Simmons B.A."/>
            <person name="Magnuson J.K."/>
            <person name="Mortensen U.H."/>
            <person name="Larsen T.O."/>
            <person name="Grigoriev I.V."/>
            <person name="Baker S.E."/>
            <person name="Andersen M.R."/>
            <person name="Nordberg H.P."/>
            <person name="Cantor M.N."/>
            <person name="Hua S.X."/>
        </authorList>
    </citation>
    <scope>NUCLEOTIDE SEQUENCE [LARGE SCALE GENOMIC DNA]</scope>
    <source>
        <strain evidence="2 3">CBS 102.13</strain>
    </source>
</reference>
<organism evidence="2 3">
    <name type="scientific">Aspergillus candidus</name>
    <dbReference type="NCBI Taxonomy" id="41067"/>
    <lineage>
        <taxon>Eukaryota</taxon>
        <taxon>Fungi</taxon>
        <taxon>Dikarya</taxon>
        <taxon>Ascomycota</taxon>
        <taxon>Pezizomycotina</taxon>
        <taxon>Eurotiomycetes</taxon>
        <taxon>Eurotiomycetidae</taxon>
        <taxon>Eurotiales</taxon>
        <taxon>Aspergillaceae</taxon>
        <taxon>Aspergillus</taxon>
        <taxon>Aspergillus subgen. Circumdati</taxon>
    </lineage>
</organism>
<dbReference type="RefSeq" id="XP_024675301.1">
    <property type="nucleotide sequence ID" value="XM_024815933.1"/>
</dbReference>
<dbReference type="STRING" id="41067.A0A2I2FKY7"/>
<dbReference type="GeneID" id="36523093"/>
<evidence type="ECO:0000313" key="3">
    <source>
        <dbReference type="Proteomes" id="UP000234585"/>
    </source>
</evidence>
<feature type="transmembrane region" description="Helical" evidence="1">
    <location>
        <begin position="84"/>
        <end position="109"/>
    </location>
</feature>